<evidence type="ECO:0000313" key="3">
    <source>
        <dbReference type="Proteomes" id="UP000599074"/>
    </source>
</evidence>
<protein>
    <submittedName>
        <fullName evidence="2">Uncharacterized protein</fullName>
    </submittedName>
</protein>
<evidence type="ECO:0000256" key="1">
    <source>
        <dbReference type="SAM" id="Phobius"/>
    </source>
</evidence>
<organism evidence="2 3">
    <name type="scientific">Planosporangium mesophilum</name>
    <dbReference type="NCBI Taxonomy" id="689768"/>
    <lineage>
        <taxon>Bacteria</taxon>
        <taxon>Bacillati</taxon>
        <taxon>Actinomycetota</taxon>
        <taxon>Actinomycetes</taxon>
        <taxon>Micromonosporales</taxon>
        <taxon>Micromonosporaceae</taxon>
        <taxon>Planosporangium</taxon>
    </lineage>
</organism>
<evidence type="ECO:0000313" key="2">
    <source>
        <dbReference type="EMBL" id="GII25559.1"/>
    </source>
</evidence>
<feature type="transmembrane region" description="Helical" evidence="1">
    <location>
        <begin position="65"/>
        <end position="87"/>
    </location>
</feature>
<dbReference type="RefSeq" id="WP_168117510.1">
    <property type="nucleotide sequence ID" value="NZ_BOON01000053.1"/>
</dbReference>
<proteinExistence type="predicted"/>
<dbReference type="AlphaFoldDB" id="A0A8J3TJ36"/>
<keyword evidence="1" id="KW-1133">Transmembrane helix</keyword>
<reference evidence="2" key="1">
    <citation type="submission" date="2021-01" db="EMBL/GenBank/DDBJ databases">
        <title>Whole genome shotgun sequence of Planosporangium mesophilum NBRC 109066.</title>
        <authorList>
            <person name="Komaki H."/>
            <person name="Tamura T."/>
        </authorList>
    </citation>
    <scope>NUCLEOTIDE SEQUENCE</scope>
    <source>
        <strain evidence="2">NBRC 109066</strain>
    </source>
</reference>
<sequence>MSFILTLAVFAVGLGLYAAAALMFDRRRVLYGWRAARSAEAAETPVPSGRAATLVRAVTALPPSVTILIVLVIGTILMLGSCAGLILW</sequence>
<accession>A0A8J3TJ36</accession>
<name>A0A8J3TJ36_9ACTN</name>
<dbReference type="EMBL" id="BOON01000053">
    <property type="protein sequence ID" value="GII25559.1"/>
    <property type="molecule type" value="Genomic_DNA"/>
</dbReference>
<gene>
    <name evidence="2" type="ORF">Pme01_51560</name>
</gene>
<keyword evidence="3" id="KW-1185">Reference proteome</keyword>
<keyword evidence="1" id="KW-0812">Transmembrane</keyword>
<dbReference type="Proteomes" id="UP000599074">
    <property type="component" value="Unassembled WGS sequence"/>
</dbReference>
<keyword evidence="1" id="KW-0472">Membrane</keyword>
<comment type="caution">
    <text evidence="2">The sequence shown here is derived from an EMBL/GenBank/DDBJ whole genome shotgun (WGS) entry which is preliminary data.</text>
</comment>